<feature type="domain" description="Glycoside hydrolase family 5" evidence="14">
    <location>
        <begin position="59"/>
        <end position="284"/>
    </location>
</feature>
<evidence type="ECO:0000256" key="11">
    <source>
        <dbReference type="ARBA" id="ARBA00037126"/>
    </source>
</evidence>
<keyword evidence="8" id="KW-0325">Glycoprotein</keyword>
<evidence type="ECO:0000313" key="15">
    <source>
        <dbReference type="EMBL" id="MST72818.1"/>
    </source>
</evidence>
<evidence type="ECO:0000256" key="6">
    <source>
        <dbReference type="ARBA" id="ARBA00022989"/>
    </source>
</evidence>
<dbReference type="AlphaFoldDB" id="A0A6N7XNJ7"/>
<evidence type="ECO:0000313" key="16">
    <source>
        <dbReference type="Proteomes" id="UP000469325"/>
    </source>
</evidence>
<organism evidence="15 16">
    <name type="scientific">Olsenella porci</name>
    <dbReference type="NCBI Taxonomy" id="2652279"/>
    <lineage>
        <taxon>Bacteria</taxon>
        <taxon>Bacillati</taxon>
        <taxon>Actinomycetota</taxon>
        <taxon>Coriobacteriia</taxon>
        <taxon>Coriobacteriales</taxon>
        <taxon>Atopobiaceae</taxon>
        <taxon>Olsenella</taxon>
    </lineage>
</organism>
<evidence type="ECO:0000259" key="14">
    <source>
        <dbReference type="Pfam" id="PF00150"/>
    </source>
</evidence>
<dbReference type="InterPro" id="IPR001547">
    <property type="entry name" value="Glyco_hydro_5"/>
</dbReference>
<dbReference type="InterPro" id="IPR050386">
    <property type="entry name" value="Glycosyl_hydrolase_5"/>
</dbReference>
<evidence type="ECO:0000256" key="5">
    <source>
        <dbReference type="ARBA" id="ARBA00022968"/>
    </source>
</evidence>
<sequence length="347" mass="38578">MSARPLHGVNLTGWLTLEPWVTPSLFVDSGVLDEAALVSSIGREDYQGLVRAHRADFMSQSDFLQIASRGFNAVRLPVPWYVFGDDGPTPGPFVGCIELVDDAFDWADEIGLKIVLDLCINPGVRGAEGELVRNHGDFASYREDMLDVIGMLCDRYGTRAALAGIEVADDPNPQVRRGLTLSDGVPLHVLRNYYRDAYDRIRACAGDDVLVIVPDAGQHGAWGRFMAQRRYHNAWLDCHLYRYFDNVGSIGPTAIRKLADRSRKELDQARRSGLPVMVGKWSGSLPFADSSTTPEGRIALERVFISEQISMFSGCPAWFFQTWKTEGRLAGWDARVSLATFERGMLC</sequence>
<comment type="function">
    <text evidence="11">Glucosidase involved in the degradation of cellulosic biomass. Active on lichenan.</text>
</comment>
<comment type="similarity">
    <text evidence="13">Belongs to the glycosyl hydrolase 5 (cellulase A) family.</text>
</comment>
<dbReference type="Proteomes" id="UP000469325">
    <property type="component" value="Unassembled WGS sequence"/>
</dbReference>
<keyword evidence="10" id="KW-0961">Cell wall biogenesis/degradation</keyword>
<evidence type="ECO:0000256" key="9">
    <source>
        <dbReference type="ARBA" id="ARBA00023295"/>
    </source>
</evidence>
<dbReference type="InterPro" id="IPR017853">
    <property type="entry name" value="GH"/>
</dbReference>
<keyword evidence="9 13" id="KW-0326">Glycosidase</keyword>
<comment type="caution">
    <text evidence="15">The sequence shown here is derived from an EMBL/GenBank/DDBJ whole genome shotgun (WGS) entry which is preliminary data.</text>
</comment>
<keyword evidence="7" id="KW-0472">Membrane</keyword>
<evidence type="ECO:0000256" key="10">
    <source>
        <dbReference type="ARBA" id="ARBA00023316"/>
    </source>
</evidence>
<protein>
    <recommendedName>
        <fullName evidence="12">Exo-1,3-beta-glucanase D</fullName>
    </recommendedName>
</protein>
<evidence type="ECO:0000256" key="3">
    <source>
        <dbReference type="ARBA" id="ARBA00022692"/>
    </source>
</evidence>
<evidence type="ECO:0000256" key="2">
    <source>
        <dbReference type="ARBA" id="ARBA00022475"/>
    </source>
</evidence>
<keyword evidence="4 13" id="KW-0378">Hydrolase</keyword>
<dbReference type="GO" id="GO:0071555">
    <property type="term" value="P:cell wall organization"/>
    <property type="evidence" value="ECO:0007669"/>
    <property type="project" value="UniProtKB-KW"/>
</dbReference>
<evidence type="ECO:0000256" key="7">
    <source>
        <dbReference type="ARBA" id="ARBA00023136"/>
    </source>
</evidence>
<dbReference type="EMBL" id="VUNC01000005">
    <property type="protein sequence ID" value="MST72818.1"/>
    <property type="molecule type" value="Genomic_DNA"/>
</dbReference>
<comment type="subcellular location">
    <subcellularLocation>
        <location evidence="1">Cell membrane</location>
        <topology evidence="1">Single-pass type II membrane protein</topology>
    </subcellularLocation>
</comment>
<dbReference type="GO" id="GO:0008422">
    <property type="term" value="F:beta-glucosidase activity"/>
    <property type="evidence" value="ECO:0007669"/>
    <property type="project" value="TreeGrafter"/>
</dbReference>
<evidence type="ECO:0000256" key="4">
    <source>
        <dbReference type="ARBA" id="ARBA00022801"/>
    </source>
</evidence>
<dbReference type="PANTHER" id="PTHR31297:SF34">
    <property type="entry name" value="GLUCAN 1,3-BETA-GLUCOSIDASE 2"/>
    <property type="match status" value="1"/>
</dbReference>
<keyword evidence="16" id="KW-1185">Reference proteome</keyword>
<name>A0A6N7XNJ7_9ACTN</name>
<dbReference type="GO" id="GO:0009251">
    <property type="term" value="P:glucan catabolic process"/>
    <property type="evidence" value="ECO:0007669"/>
    <property type="project" value="TreeGrafter"/>
</dbReference>
<dbReference type="Pfam" id="PF00150">
    <property type="entry name" value="Cellulase"/>
    <property type="match status" value="1"/>
</dbReference>
<evidence type="ECO:0000256" key="8">
    <source>
        <dbReference type="ARBA" id="ARBA00023180"/>
    </source>
</evidence>
<dbReference type="PANTHER" id="PTHR31297">
    <property type="entry name" value="GLUCAN ENDO-1,6-BETA-GLUCOSIDASE B"/>
    <property type="match status" value="1"/>
</dbReference>
<reference evidence="15 16" key="1">
    <citation type="submission" date="2019-08" db="EMBL/GenBank/DDBJ databases">
        <title>In-depth cultivation of the pig gut microbiome towards novel bacterial diversity and tailored functional studies.</title>
        <authorList>
            <person name="Wylensek D."/>
            <person name="Hitch T.C.A."/>
            <person name="Clavel T."/>
        </authorList>
    </citation>
    <scope>NUCLEOTIDE SEQUENCE [LARGE SCALE GENOMIC DNA]</scope>
    <source>
        <strain evidence="15 16">CA-Schmier-601-WT-1</strain>
    </source>
</reference>
<dbReference type="SUPFAM" id="SSF51445">
    <property type="entry name" value="(Trans)glycosidases"/>
    <property type="match status" value="1"/>
</dbReference>
<keyword evidence="6" id="KW-1133">Transmembrane helix</keyword>
<proteinExistence type="inferred from homology"/>
<keyword evidence="2" id="KW-1003">Cell membrane</keyword>
<evidence type="ECO:0000256" key="1">
    <source>
        <dbReference type="ARBA" id="ARBA00004401"/>
    </source>
</evidence>
<dbReference type="GO" id="GO:0009986">
    <property type="term" value="C:cell surface"/>
    <property type="evidence" value="ECO:0007669"/>
    <property type="project" value="TreeGrafter"/>
</dbReference>
<keyword evidence="3" id="KW-0812">Transmembrane</keyword>
<evidence type="ECO:0000256" key="13">
    <source>
        <dbReference type="RuleBase" id="RU361153"/>
    </source>
</evidence>
<dbReference type="RefSeq" id="WP_154435344.1">
    <property type="nucleotide sequence ID" value="NZ_VUNC01000005.1"/>
</dbReference>
<dbReference type="GO" id="GO:0005576">
    <property type="term" value="C:extracellular region"/>
    <property type="evidence" value="ECO:0007669"/>
    <property type="project" value="TreeGrafter"/>
</dbReference>
<accession>A0A6N7XNJ7</accession>
<keyword evidence="5" id="KW-0735">Signal-anchor</keyword>
<evidence type="ECO:0000256" key="12">
    <source>
        <dbReference type="ARBA" id="ARBA00041260"/>
    </source>
</evidence>
<dbReference type="Gene3D" id="3.20.20.80">
    <property type="entry name" value="Glycosidases"/>
    <property type="match status" value="1"/>
</dbReference>
<gene>
    <name evidence="15" type="ORF">FYJ68_06835</name>
</gene>
<dbReference type="GO" id="GO:0005886">
    <property type="term" value="C:plasma membrane"/>
    <property type="evidence" value="ECO:0007669"/>
    <property type="project" value="UniProtKB-SubCell"/>
</dbReference>